<dbReference type="Proteomes" id="UP000450917">
    <property type="component" value="Unassembled WGS sequence"/>
</dbReference>
<accession>A0A7X2ZAC3</accession>
<organism evidence="2 3">
    <name type="scientific">Paenibacillus validus</name>
    <dbReference type="NCBI Taxonomy" id="44253"/>
    <lineage>
        <taxon>Bacteria</taxon>
        <taxon>Bacillati</taxon>
        <taxon>Bacillota</taxon>
        <taxon>Bacilli</taxon>
        <taxon>Bacillales</taxon>
        <taxon>Paenibacillaceae</taxon>
        <taxon>Paenibacillus</taxon>
    </lineage>
</organism>
<evidence type="ECO:0000313" key="3">
    <source>
        <dbReference type="Proteomes" id="UP000450917"/>
    </source>
</evidence>
<keyword evidence="1" id="KW-0472">Membrane</keyword>
<evidence type="ECO:0000313" key="2">
    <source>
        <dbReference type="EMBL" id="MUG71279.1"/>
    </source>
</evidence>
<evidence type="ECO:0000256" key="1">
    <source>
        <dbReference type="SAM" id="Phobius"/>
    </source>
</evidence>
<dbReference type="EMBL" id="WNZX01000008">
    <property type="protein sequence ID" value="MUG71279.1"/>
    <property type="molecule type" value="Genomic_DNA"/>
</dbReference>
<feature type="transmembrane region" description="Helical" evidence="1">
    <location>
        <begin position="37"/>
        <end position="55"/>
    </location>
</feature>
<name>A0A7X2ZAC3_9BACL</name>
<dbReference type="RefSeq" id="WP_155614683.1">
    <property type="nucleotide sequence ID" value="NZ_WNZX01000008.1"/>
</dbReference>
<keyword evidence="1" id="KW-0812">Transmembrane</keyword>
<keyword evidence="3" id="KW-1185">Reference proteome</keyword>
<reference evidence="2 3" key="1">
    <citation type="submission" date="2019-11" db="EMBL/GenBank/DDBJ databases">
        <title>Draft genome sequences of five Paenibacillus species of dairy origin.</title>
        <authorList>
            <person name="Olajide A.M."/>
            <person name="Chen S."/>
            <person name="Lapointe G."/>
        </authorList>
    </citation>
    <scope>NUCLEOTIDE SEQUENCE [LARGE SCALE GENOMIC DNA]</scope>
    <source>
        <strain evidence="2 3">2CS3</strain>
    </source>
</reference>
<keyword evidence="1" id="KW-1133">Transmembrane helix</keyword>
<evidence type="ECO:0008006" key="4">
    <source>
        <dbReference type="Google" id="ProtNLM"/>
    </source>
</evidence>
<comment type="caution">
    <text evidence="2">The sequence shown here is derived from an EMBL/GenBank/DDBJ whole genome shotgun (WGS) entry which is preliminary data.</text>
</comment>
<dbReference type="AlphaFoldDB" id="A0A7X2ZAC3"/>
<proteinExistence type="predicted"/>
<sequence length="65" mass="7485">MWISHFLGWLIMGLREGVILLLPPILLYHIVQKESTVGLLTVLFGVVSILSNHWLGRFGKKENYH</sequence>
<feature type="transmembrane region" description="Helical" evidence="1">
    <location>
        <begin position="7"/>
        <end position="31"/>
    </location>
</feature>
<gene>
    <name evidence="2" type="ORF">GNP93_11370</name>
</gene>
<protein>
    <recommendedName>
        <fullName evidence="4">MFS transporter</fullName>
    </recommendedName>
</protein>